<dbReference type="EMBL" id="RDRB01000010">
    <property type="protein sequence ID" value="ROT98105.1"/>
    <property type="molecule type" value="Genomic_DNA"/>
</dbReference>
<proteinExistence type="predicted"/>
<name>A0A3N2QSW2_9RHOB</name>
<evidence type="ECO:0000313" key="3">
    <source>
        <dbReference type="Proteomes" id="UP000268016"/>
    </source>
</evidence>
<reference evidence="2 3" key="1">
    <citation type="submission" date="2018-10" db="EMBL/GenBank/DDBJ databases">
        <title>Histidinibacterium lentulum gen. nov., sp. nov., a marine bacterium from the culture broth of Picochlorum sp. 122.</title>
        <authorList>
            <person name="Wang G."/>
        </authorList>
    </citation>
    <scope>NUCLEOTIDE SEQUENCE [LARGE SCALE GENOMIC DNA]</scope>
    <source>
        <strain evidence="2 3">B17</strain>
    </source>
</reference>
<sequence>MGQQPIPIEIDAEVFARSTTLFDLKRTVLAPEAIAALASDIVRGLAQGGLARPAAALPDIDESESAAFCARLIEPDPDGALRFIADRRAEGLSRRDVYLGYVGAAARKLGADWEADRLSFAQVTIGTGHLYALMRALKTEGGTGPQEVALRKHALFATVPRETHGIGITVAAEVFRGEGWEIDLEIGLDHDGIIAAARQTRAQVIGLSLSTEERLQDLIRLVLGLRLVVPGAIIGVATGDAFDDDKVAMFADIDLLFADAPTACADLERLIRARR</sequence>
<dbReference type="CDD" id="cd02065">
    <property type="entry name" value="B12-binding_like"/>
    <property type="match status" value="1"/>
</dbReference>
<dbReference type="SUPFAM" id="SSF52242">
    <property type="entry name" value="Cobalamin (vitamin B12)-binding domain"/>
    <property type="match status" value="1"/>
</dbReference>
<accession>A0A3N2QSW2</accession>
<evidence type="ECO:0000313" key="2">
    <source>
        <dbReference type="EMBL" id="ROT98105.1"/>
    </source>
</evidence>
<dbReference type="PROSITE" id="PS51332">
    <property type="entry name" value="B12_BINDING"/>
    <property type="match status" value="1"/>
</dbReference>
<organism evidence="2 3">
    <name type="scientific">Histidinibacterium lentulum</name>
    <dbReference type="NCBI Taxonomy" id="2480588"/>
    <lineage>
        <taxon>Bacteria</taxon>
        <taxon>Pseudomonadati</taxon>
        <taxon>Pseudomonadota</taxon>
        <taxon>Alphaproteobacteria</taxon>
        <taxon>Rhodobacterales</taxon>
        <taxon>Paracoccaceae</taxon>
        <taxon>Histidinibacterium</taxon>
    </lineage>
</organism>
<dbReference type="Gene3D" id="3.40.50.280">
    <property type="entry name" value="Cobalamin-binding domain"/>
    <property type="match status" value="1"/>
</dbReference>
<dbReference type="RefSeq" id="WP_123643645.1">
    <property type="nucleotide sequence ID" value="NZ_ML119090.1"/>
</dbReference>
<dbReference type="Pfam" id="PF02310">
    <property type="entry name" value="B12-binding"/>
    <property type="match status" value="1"/>
</dbReference>
<protein>
    <recommendedName>
        <fullName evidence="1">B12-binding domain-containing protein</fullName>
    </recommendedName>
</protein>
<dbReference type="Proteomes" id="UP000268016">
    <property type="component" value="Unassembled WGS sequence"/>
</dbReference>
<comment type="caution">
    <text evidence="2">The sequence shown here is derived from an EMBL/GenBank/DDBJ whole genome shotgun (WGS) entry which is preliminary data.</text>
</comment>
<keyword evidence="3" id="KW-1185">Reference proteome</keyword>
<dbReference type="GO" id="GO:0031419">
    <property type="term" value="F:cobalamin binding"/>
    <property type="evidence" value="ECO:0007669"/>
    <property type="project" value="InterPro"/>
</dbReference>
<dbReference type="InterPro" id="IPR006158">
    <property type="entry name" value="Cobalamin-bd"/>
</dbReference>
<evidence type="ECO:0000259" key="1">
    <source>
        <dbReference type="PROSITE" id="PS51332"/>
    </source>
</evidence>
<dbReference type="AlphaFoldDB" id="A0A3N2QSW2"/>
<feature type="domain" description="B12-binding" evidence="1">
    <location>
        <begin position="151"/>
        <end position="275"/>
    </location>
</feature>
<dbReference type="OrthoDB" id="5498228at2"/>
<dbReference type="GO" id="GO:0046872">
    <property type="term" value="F:metal ion binding"/>
    <property type="evidence" value="ECO:0007669"/>
    <property type="project" value="InterPro"/>
</dbReference>
<dbReference type="InterPro" id="IPR036724">
    <property type="entry name" value="Cobalamin-bd_sf"/>
</dbReference>
<gene>
    <name evidence="2" type="ORF">EAT49_17735</name>
</gene>